<evidence type="ECO:0000313" key="11">
    <source>
        <dbReference type="Proteomes" id="UP001165941"/>
    </source>
</evidence>
<evidence type="ECO:0000256" key="8">
    <source>
        <dbReference type="PROSITE-ProRule" id="PRU00035"/>
    </source>
</evidence>
<dbReference type="InterPro" id="IPR021900">
    <property type="entry name" value="DUF3512"/>
</dbReference>
<dbReference type="Pfam" id="PF12024">
    <property type="entry name" value="DUF3512"/>
    <property type="match status" value="1"/>
</dbReference>
<dbReference type="InterPro" id="IPR036427">
    <property type="entry name" value="Bromodomain-like_sf"/>
</dbReference>
<keyword evidence="4 8" id="KW-0103">Bromodomain</keyword>
<keyword evidence="5" id="KW-0804">Transcription</keyword>
<dbReference type="SUPFAM" id="SSF47370">
    <property type="entry name" value="Bromodomain"/>
    <property type="match status" value="1"/>
</dbReference>
<protein>
    <recommendedName>
        <fullName evidence="7">Bromodomain-containing protein 9</fullName>
    </recommendedName>
</protein>
<evidence type="ECO:0000256" key="5">
    <source>
        <dbReference type="ARBA" id="ARBA00023163"/>
    </source>
</evidence>
<evidence type="ECO:0000256" key="1">
    <source>
        <dbReference type="ARBA" id="ARBA00004123"/>
    </source>
</evidence>
<feature type="domain" description="Bromo" evidence="9">
    <location>
        <begin position="62"/>
        <end position="109"/>
    </location>
</feature>
<gene>
    <name evidence="10" type="ORF">BU61_3223</name>
</gene>
<sequence>MGKKHKKHKAEWRSSYEDYADKPLEKPLKLVLKVGGSEVTELSGSGHDSSYYDDRKDPHGFFAFPVTDAIAPGYSMIIKHPMDFGTMRDKIVANEYKSVTEFKERLLALKRSMSFMQDMDFSQQAALLGNEDTAVEEPVPEVVPVQVETAKKSKRPSREVISCTFEPEGNACSLTDSTAEEHVLALVEHAADEARDRINRLVPGGKMGYLKKNGDGSLLYSVVNTAEPDADGGQLTRAPLTSVPFGDLAPHGLPEMPLFPGHDAVVKCR</sequence>
<dbReference type="PANTHER" id="PTHR22881:SF4">
    <property type="entry name" value="BROMODOMAIN-CONTAINING PROTEIN 9"/>
    <property type="match status" value="1"/>
</dbReference>
<organism evidence="10 11">
    <name type="scientific">Pontoporia blainvillei</name>
    <name type="common">Franciscana</name>
    <name type="synonym">Delphinus blainvillei</name>
    <dbReference type="NCBI Taxonomy" id="48723"/>
    <lineage>
        <taxon>Eukaryota</taxon>
        <taxon>Metazoa</taxon>
        <taxon>Chordata</taxon>
        <taxon>Craniata</taxon>
        <taxon>Vertebrata</taxon>
        <taxon>Euteleostomi</taxon>
        <taxon>Mammalia</taxon>
        <taxon>Eutheria</taxon>
        <taxon>Laurasiatheria</taxon>
        <taxon>Artiodactyla</taxon>
        <taxon>Whippomorpha</taxon>
        <taxon>Cetacea</taxon>
        <taxon>Odontoceti</taxon>
        <taxon>Pontoporiidae</taxon>
        <taxon>Pontoporia</taxon>
    </lineage>
</organism>
<dbReference type="Proteomes" id="UP001165941">
    <property type="component" value="Unassembled WGS sequence"/>
</dbReference>
<evidence type="ECO:0000256" key="3">
    <source>
        <dbReference type="ARBA" id="ARBA00023015"/>
    </source>
</evidence>
<evidence type="ECO:0000256" key="6">
    <source>
        <dbReference type="ARBA" id="ARBA00023242"/>
    </source>
</evidence>
<evidence type="ECO:0000256" key="2">
    <source>
        <dbReference type="ARBA" id="ARBA00022853"/>
    </source>
</evidence>
<dbReference type="InterPro" id="IPR001487">
    <property type="entry name" value="Bromodomain"/>
</dbReference>
<dbReference type="Pfam" id="PF00439">
    <property type="entry name" value="Bromodomain"/>
    <property type="match status" value="1"/>
</dbReference>
<keyword evidence="2" id="KW-0156">Chromatin regulator</keyword>
<comment type="caution">
    <text evidence="10">The sequence shown here is derived from an EMBL/GenBank/DDBJ whole genome shotgun (WGS) entry which is preliminary data.</text>
</comment>
<accession>A0ABX0S6T1</accession>
<evidence type="ECO:0000256" key="4">
    <source>
        <dbReference type="ARBA" id="ARBA00023117"/>
    </source>
</evidence>
<evidence type="ECO:0000259" key="9">
    <source>
        <dbReference type="PROSITE" id="PS50014"/>
    </source>
</evidence>
<dbReference type="InterPro" id="IPR051831">
    <property type="entry name" value="Bromodomain_contain_prot"/>
</dbReference>
<reference evidence="10" key="1">
    <citation type="submission" date="2018-05" db="EMBL/GenBank/DDBJ databases">
        <authorList>
            <person name="Pedro S.L.S."/>
            <person name="Freitas R.C."/>
            <person name="Barreto A.S."/>
            <person name="Lima A.O.S."/>
        </authorList>
    </citation>
    <scope>NUCLEOTIDE SEQUENCE</scope>
    <source>
        <strain evidence="10">BP203</strain>
        <tissue evidence="10">Muscle</tissue>
    </source>
</reference>
<name>A0ABX0S6T1_PONBL</name>
<dbReference type="PANTHER" id="PTHR22881">
    <property type="entry name" value="BROMODOMAIN CONTAINING PROTEIN"/>
    <property type="match status" value="1"/>
</dbReference>
<keyword evidence="3" id="KW-0805">Transcription regulation</keyword>
<keyword evidence="11" id="KW-1185">Reference proteome</keyword>
<keyword evidence="6" id="KW-0539">Nucleus</keyword>
<dbReference type="PROSITE" id="PS50014">
    <property type="entry name" value="BROMODOMAIN_2"/>
    <property type="match status" value="1"/>
</dbReference>
<comment type="subcellular location">
    <subcellularLocation>
        <location evidence="1">Nucleus</location>
    </subcellularLocation>
</comment>
<evidence type="ECO:0000313" key="10">
    <source>
        <dbReference type="EMBL" id="NIG59674.1"/>
    </source>
</evidence>
<dbReference type="Gene3D" id="1.20.920.10">
    <property type="entry name" value="Bromodomain-like"/>
    <property type="match status" value="1"/>
</dbReference>
<dbReference type="EMBL" id="PGGH01121874">
    <property type="protein sequence ID" value="NIG59674.1"/>
    <property type="molecule type" value="Genomic_DNA"/>
</dbReference>
<evidence type="ECO:0000256" key="7">
    <source>
        <dbReference type="ARBA" id="ARBA00040982"/>
    </source>
</evidence>
<proteinExistence type="predicted"/>